<reference evidence="11" key="1">
    <citation type="submission" date="2022-08" db="EMBL/GenBank/DDBJ databases">
        <title>Complete genome sequence of Mycoplasma molare type strain H 542.</title>
        <authorList>
            <person name="Spergser J."/>
        </authorList>
    </citation>
    <scope>NUCLEOTIDE SEQUENCE</scope>
    <source>
        <strain evidence="11">H 542</strain>
    </source>
</reference>
<dbReference type="PANTHER" id="PTHR21342:SF1">
    <property type="entry name" value="PHOSPHOPANTETHEINE ADENYLYLTRANSFERASE"/>
    <property type="match status" value="1"/>
</dbReference>
<evidence type="ECO:0000259" key="10">
    <source>
        <dbReference type="Pfam" id="PF01467"/>
    </source>
</evidence>
<dbReference type="HAMAP" id="MF_00151">
    <property type="entry name" value="PPAT_bact"/>
    <property type="match status" value="1"/>
</dbReference>
<sequence length="148" mass="17274">MQSNYMNKAIFPGSFDPFHRGHLSILEKALKLFDFVYLVITLNPDKNQRSSFESKRKIVEQQIKHLKNVEILINQDKLTAELAKELNVNFLIRSARNDIDFNYEIELAVGNKAINNSLETILFFPDENNIKISSTLERHKNFYKNKGK</sequence>
<evidence type="ECO:0000256" key="7">
    <source>
        <dbReference type="ARBA" id="ARBA00022993"/>
    </source>
</evidence>
<dbReference type="InterPro" id="IPR001980">
    <property type="entry name" value="PPAT"/>
</dbReference>
<evidence type="ECO:0000256" key="4">
    <source>
        <dbReference type="ARBA" id="ARBA00022741"/>
    </source>
</evidence>
<dbReference type="Gene3D" id="3.40.50.620">
    <property type="entry name" value="HUPs"/>
    <property type="match status" value="1"/>
</dbReference>
<dbReference type="PANTHER" id="PTHR21342">
    <property type="entry name" value="PHOSPHOPANTETHEINE ADENYLYLTRANSFERASE"/>
    <property type="match status" value="1"/>
</dbReference>
<keyword evidence="6 9" id="KW-0460">Magnesium</keyword>
<feature type="binding site" evidence="9">
    <location>
        <position position="22"/>
    </location>
    <ligand>
        <name>ATP</name>
        <dbReference type="ChEBI" id="CHEBI:30616"/>
    </ligand>
</feature>
<dbReference type="NCBIfam" id="TIGR00125">
    <property type="entry name" value="cyt_tran_rel"/>
    <property type="match status" value="1"/>
</dbReference>
<comment type="caution">
    <text evidence="9">Lacks conserved residue(s) required for the propagation of feature annotation.</text>
</comment>
<dbReference type="Proteomes" id="UP001058364">
    <property type="component" value="Chromosome"/>
</dbReference>
<comment type="subcellular location">
    <subcellularLocation>
        <location evidence="9">Cytoplasm</location>
    </subcellularLocation>
</comment>
<dbReference type="GO" id="GO:0004595">
    <property type="term" value="F:pantetheine-phosphate adenylyltransferase activity"/>
    <property type="evidence" value="ECO:0007669"/>
    <property type="project" value="UniProtKB-EC"/>
</dbReference>
<evidence type="ECO:0000256" key="2">
    <source>
        <dbReference type="ARBA" id="ARBA00022679"/>
    </source>
</evidence>
<name>A0ABY5TWS4_9BACT</name>
<comment type="pathway">
    <text evidence="9">Cofactor biosynthesis; coenzyme A biosynthesis; CoA from (R)-pantothenate: step 4/5.</text>
</comment>
<keyword evidence="12" id="KW-1185">Reference proteome</keyword>
<evidence type="ECO:0000256" key="8">
    <source>
        <dbReference type="ARBA" id="ARBA00029346"/>
    </source>
</evidence>
<dbReference type="Pfam" id="PF01467">
    <property type="entry name" value="CTP_transf_like"/>
    <property type="match status" value="1"/>
</dbReference>
<evidence type="ECO:0000256" key="3">
    <source>
        <dbReference type="ARBA" id="ARBA00022695"/>
    </source>
</evidence>
<feature type="domain" description="Cytidyltransferase-like" evidence="10">
    <location>
        <begin position="10"/>
        <end position="138"/>
    </location>
</feature>
<dbReference type="EMBL" id="CP103423">
    <property type="protein sequence ID" value="UWD33981.1"/>
    <property type="molecule type" value="Genomic_DNA"/>
</dbReference>
<feature type="site" description="Transition state stabilizer" evidence="9">
    <location>
        <position position="22"/>
    </location>
</feature>
<evidence type="ECO:0000256" key="5">
    <source>
        <dbReference type="ARBA" id="ARBA00022840"/>
    </source>
</evidence>
<dbReference type="EC" id="2.7.7.3" evidence="9"/>
<dbReference type="RefSeq" id="WP_259429351.1">
    <property type="nucleotide sequence ID" value="NZ_CP103423.1"/>
</dbReference>
<feature type="binding site" evidence="9">
    <location>
        <position position="79"/>
    </location>
    <ligand>
        <name>substrate</name>
    </ligand>
</feature>
<protein>
    <recommendedName>
        <fullName evidence="9">Phosphopantetheine adenylyltransferase</fullName>
        <ecNumber evidence="9">2.7.7.3</ecNumber>
    </recommendedName>
    <alternativeName>
        <fullName evidence="9">Dephospho-CoA pyrophosphorylase</fullName>
    </alternativeName>
    <alternativeName>
        <fullName evidence="9">Pantetheine-phosphate adenylyltransferase</fullName>
        <shortName evidence="9">PPAT</shortName>
    </alternativeName>
</protein>
<feature type="binding site" evidence="9">
    <location>
        <position position="14"/>
    </location>
    <ligand>
        <name>substrate</name>
    </ligand>
</feature>
<keyword evidence="5 9" id="KW-0067">ATP-binding</keyword>
<dbReference type="SUPFAM" id="SSF52374">
    <property type="entry name" value="Nucleotidylyl transferase"/>
    <property type="match status" value="1"/>
</dbReference>
<comment type="subunit">
    <text evidence="9">Homohexamer.</text>
</comment>
<proteinExistence type="inferred from homology"/>
<keyword evidence="7 9" id="KW-0173">Coenzyme A biosynthesis</keyword>
<feature type="binding site" evidence="9">
    <location>
        <begin position="129"/>
        <end position="135"/>
    </location>
    <ligand>
        <name>ATP</name>
        <dbReference type="ChEBI" id="CHEBI:30616"/>
    </ligand>
</feature>
<accession>A0ABY5TWS4</accession>
<dbReference type="InterPro" id="IPR014729">
    <property type="entry name" value="Rossmann-like_a/b/a_fold"/>
</dbReference>
<evidence type="ECO:0000313" key="12">
    <source>
        <dbReference type="Proteomes" id="UP001058364"/>
    </source>
</evidence>
<dbReference type="NCBIfam" id="TIGR01510">
    <property type="entry name" value="coaD_prev_kdtB"/>
    <property type="match status" value="1"/>
</dbReference>
<keyword evidence="1 9" id="KW-0963">Cytoplasm</keyword>
<comment type="catalytic activity">
    <reaction evidence="8 9">
        <text>(R)-4'-phosphopantetheine + ATP + H(+) = 3'-dephospho-CoA + diphosphate</text>
        <dbReference type="Rhea" id="RHEA:19801"/>
        <dbReference type="ChEBI" id="CHEBI:15378"/>
        <dbReference type="ChEBI" id="CHEBI:30616"/>
        <dbReference type="ChEBI" id="CHEBI:33019"/>
        <dbReference type="ChEBI" id="CHEBI:57328"/>
        <dbReference type="ChEBI" id="CHEBI:61723"/>
        <dbReference type="EC" id="2.7.7.3"/>
    </reaction>
</comment>
<feature type="binding site" evidence="9">
    <location>
        <position position="104"/>
    </location>
    <ligand>
        <name>ATP</name>
        <dbReference type="ChEBI" id="CHEBI:30616"/>
    </ligand>
</feature>
<evidence type="ECO:0000313" key="11">
    <source>
        <dbReference type="EMBL" id="UWD33981.1"/>
    </source>
</evidence>
<gene>
    <name evidence="9 11" type="primary">coaD</name>
    <name evidence="11" type="ORF">NX772_02635</name>
</gene>
<comment type="cofactor">
    <cofactor evidence="9">
        <name>Mg(2+)</name>
        <dbReference type="ChEBI" id="CHEBI:18420"/>
    </cofactor>
</comment>
<keyword evidence="3 9" id="KW-0548">Nucleotidyltransferase</keyword>
<feature type="binding site" evidence="9">
    <location>
        <begin position="14"/>
        <end position="15"/>
    </location>
    <ligand>
        <name>ATP</name>
        <dbReference type="ChEBI" id="CHEBI:30616"/>
    </ligand>
</feature>
<evidence type="ECO:0000256" key="6">
    <source>
        <dbReference type="ARBA" id="ARBA00022842"/>
    </source>
</evidence>
<keyword evidence="2 9" id="KW-0808">Transferase</keyword>
<feature type="binding site" evidence="9">
    <location>
        <position position="93"/>
    </location>
    <ligand>
        <name>substrate</name>
    </ligand>
</feature>
<evidence type="ECO:0000256" key="9">
    <source>
        <dbReference type="HAMAP-Rule" id="MF_00151"/>
    </source>
</evidence>
<organism evidence="11 12">
    <name type="scientific">Mesomycoplasma molare</name>
    <dbReference type="NCBI Taxonomy" id="171288"/>
    <lineage>
        <taxon>Bacteria</taxon>
        <taxon>Bacillati</taxon>
        <taxon>Mycoplasmatota</taxon>
        <taxon>Mycoplasmoidales</taxon>
        <taxon>Metamycoplasmataceae</taxon>
        <taxon>Mesomycoplasma</taxon>
    </lineage>
</organism>
<keyword evidence="4 9" id="KW-0547">Nucleotide-binding</keyword>
<dbReference type="PRINTS" id="PR01020">
    <property type="entry name" value="LPSBIOSNTHSS"/>
</dbReference>
<feature type="binding site" evidence="9">
    <location>
        <position position="46"/>
    </location>
    <ligand>
        <name>substrate</name>
    </ligand>
</feature>
<dbReference type="InterPro" id="IPR004821">
    <property type="entry name" value="Cyt_trans-like"/>
</dbReference>
<evidence type="ECO:0000256" key="1">
    <source>
        <dbReference type="ARBA" id="ARBA00022490"/>
    </source>
</evidence>
<comment type="function">
    <text evidence="9">Reversibly transfers an adenylyl group from ATP to 4'-phosphopantetheine, yielding dephospho-CoA (dPCoA) and pyrophosphate.</text>
</comment>
<comment type="similarity">
    <text evidence="9">Belongs to the bacterial CoaD family.</text>
</comment>